<dbReference type="GO" id="GO:0005666">
    <property type="term" value="C:RNA polymerase III complex"/>
    <property type="evidence" value="ECO:0007669"/>
    <property type="project" value="InterPro"/>
</dbReference>
<dbReference type="GO" id="GO:0006384">
    <property type="term" value="P:transcription initiation at RNA polymerase III promoter"/>
    <property type="evidence" value="ECO:0007669"/>
    <property type="project" value="InterPro"/>
</dbReference>
<dbReference type="PANTHER" id="PTHR15561">
    <property type="entry name" value="CALCITONIN GENE-RELATED PEPTIDE-RECEPTOR COMPONENT PROTEIN"/>
    <property type="match status" value="1"/>
</dbReference>
<dbReference type="InterPro" id="IPR038324">
    <property type="entry name" value="Rpb4/RPC9_sf"/>
</dbReference>
<reference evidence="8" key="1">
    <citation type="submission" date="2023-04" db="EMBL/GenBank/DDBJ databases">
        <title>Black Yeasts Isolated from many extreme environments.</title>
        <authorList>
            <person name="Coleine C."/>
            <person name="Stajich J.E."/>
            <person name="Selbmann L."/>
        </authorList>
    </citation>
    <scope>NUCLEOTIDE SEQUENCE</scope>
    <source>
        <strain evidence="8">CCFEE 5312</strain>
    </source>
</reference>
<evidence type="ECO:0000256" key="7">
    <source>
        <dbReference type="SAM" id="MobiDB-lite"/>
    </source>
</evidence>
<dbReference type="InterPro" id="IPR010997">
    <property type="entry name" value="HRDC-like_sf"/>
</dbReference>
<dbReference type="Pfam" id="PF03874">
    <property type="entry name" value="RNA_pol_Rpb4"/>
    <property type="match status" value="1"/>
</dbReference>
<evidence type="ECO:0000256" key="5">
    <source>
        <dbReference type="ARBA" id="ARBA00023163"/>
    </source>
</evidence>
<keyword evidence="5" id="KW-0804">Transcription</keyword>
<evidence type="ECO:0000256" key="4">
    <source>
        <dbReference type="ARBA" id="ARBA00022478"/>
    </source>
</evidence>
<comment type="caution">
    <text evidence="8">The sequence shown here is derived from an EMBL/GenBank/DDBJ whole genome shotgun (WGS) entry which is preliminary data.</text>
</comment>
<dbReference type="GO" id="GO:0000166">
    <property type="term" value="F:nucleotide binding"/>
    <property type="evidence" value="ECO:0007669"/>
    <property type="project" value="InterPro"/>
</dbReference>
<dbReference type="InterPro" id="IPR038846">
    <property type="entry name" value="RPC9"/>
</dbReference>
<dbReference type="SUPFAM" id="SSF47819">
    <property type="entry name" value="HRDC-like"/>
    <property type="match status" value="1"/>
</dbReference>
<sequence length="206" mass="23531">MVRVLGIEGHLPNAEVLHHITLTRARHVREDAASTTDRPRPSNHVSSLEKHSRHLSSAHYPYTANPSSYATPAVQNTSFKRFAELHMQRIQLPLCEKYVGMVERREMEAKKAKRELEREQSKKELSEPEWLMLVNHAPKMLELMQPMIEEVEERFTDEEQAVLVQCIREALRADETGAVGNGPDQEDEEDVAMDVDGRAEVAKVEV</sequence>
<evidence type="ECO:0000313" key="8">
    <source>
        <dbReference type="EMBL" id="KAK3056995.1"/>
    </source>
</evidence>
<keyword evidence="6" id="KW-0539">Nucleus</keyword>
<keyword evidence="4" id="KW-0240">DNA-directed RNA polymerase</keyword>
<dbReference type="EMBL" id="JAWDJX010000004">
    <property type="protein sequence ID" value="KAK3056995.1"/>
    <property type="molecule type" value="Genomic_DNA"/>
</dbReference>
<evidence type="ECO:0000256" key="2">
    <source>
        <dbReference type="ARBA" id="ARBA00006898"/>
    </source>
</evidence>
<comment type="similarity">
    <text evidence="2">Belongs to the eukaryotic RPC9 RNA polymerase subunit family.</text>
</comment>
<evidence type="ECO:0000313" key="9">
    <source>
        <dbReference type="Proteomes" id="UP001271007"/>
    </source>
</evidence>
<dbReference type="Proteomes" id="UP001271007">
    <property type="component" value="Unassembled WGS sequence"/>
</dbReference>
<dbReference type="InterPro" id="IPR005574">
    <property type="entry name" value="Rpb4/RPC9"/>
</dbReference>
<keyword evidence="9" id="KW-1185">Reference proteome</keyword>
<evidence type="ECO:0000256" key="1">
    <source>
        <dbReference type="ARBA" id="ARBA00004123"/>
    </source>
</evidence>
<feature type="region of interest" description="Disordered" evidence="7">
    <location>
        <begin position="29"/>
        <end position="70"/>
    </location>
</feature>
<dbReference type="Gene3D" id="1.20.1250.40">
    <property type="match status" value="1"/>
</dbReference>
<name>A0AAJ0GGA6_9PEZI</name>
<comment type="subcellular location">
    <subcellularLocation>
        <location evidence="1">Nucleus</location>
    </subcellularLocation>
</comment>
<gene>
    <name evidence="8" type="ORF">LTR09_002033</name>
</gene>
<evidence type="ECO:0000256" key="3">
    <source>
        <dbReference type="ARBA" id="ARBA00016672"/>
    </source>
</evidence>
<organism evidence="8 9">
    <name type="scientific">Extremus antarcticus</name>
    <dbReference type="NCBI Taxonomy" id="702011"/>
    <lineage>
        <taxon>Eukaryota</taxon>
        <taxon>Fungi</taxon>
        <taxon>Dikarya</taxon>
        <taxon>Ascomycota</taxon>
        <taxon>Pezizomycotina</taxon>
        <taxon>Dothideomycetes</taxon>
        <taxon>Dothideomycetidae</taxon>
        <taxon>Mycosphaerellales</taxon>
        <taxon>Extremaceae</taxon>
        <taxon>Extremus</taxon>
    </lineage>
</organism>
<evidence type="ECO:0000256" key="6">
    <source>
        <dbReference type="ARBA" id="ARBA00023242"/>
    </source>
</evidence>
<accession>A0AAJ0GGA6</accession>
<protein>
    <recommendedName>
        <fullName evidence="3">DNA-directed RNA polymerase III subunit RPC9</fullName>
    </recommendedName>
</protein>
<feature type="compositionally biased region" description="Basic and acidic residues" evidence="7">
    <location>
        <begin position="29"/>
        <end position="40"/>
    </location>
</feature>
<dbReference type="AlphaFoldDB" id="A0AAJ0GGA6"/>
<proteinExistence type="inferred from homology"/>
<dbReference type="PANTHER" id="PTHR15561:SF0">
    <property type="entry name" value="DNA-DIRECTED RNA POLYMERASE III SUBUNIT RPC9"/>
    <property type="match status" value="1"/>
</dbReference>